<comment type="caution">
    <text evidence="1">The sequence shown here is derived from an EMBL/GenBank/DDBJ whole genome shotgun (WGS) entry which is preliminary data.</text>
</comment>
<dbReference type="Proteomes" id="UP000078486">
    <property type="component" value="Unassembled WGS sequence"/>
</dbReference>
<proteinExistence type="predicted"/>
<sequence length="71" mass="7882">MSGEKEHAAVPVRGNTDMTPAMQAVAVAHLLFFYPKTSTNHLLMGWNHPRRRCSNVPAAFQVWHCLPVAIA</sequence>
<dbReference type="STRING" id="1184151.AW736_12510"/>
<keyword evidence="2" id="KW-1185">Reference proteome</keyword>
<protein>
    <submittedName>
        <fullName evidence="1">Uncharacterized protein</fullName>
    </submittedName>
</protein>
<accession>A0A178IHZ6</accession>
<evidence type="ECO:0000313" key="1">
    <source>
        <dbReference type="EMBL" id="OAM89573.1"/>
    </source>
</evidence>
<evidence type="ECO:0000313" key="2">
    <source>
        <dbReference type="Proteomes" id="UP000078486"/>
    </source>
</evidence>
<name>A0A178IHZ6_9BACT</name>
<gene>
    <name evidence="1" type="ORF">AW736_12510</name>
</gene>
<dbReference type="AlphaFoldDB" id="A0A178IHZ6"/>
<organism evidence="1 2">
    <name type="scientific">Termitidicoccus mucosus</name>
    <dbReference type="NCBI Taxonomy" id="1184151"/>
    <lineage>
        <taxon>Bacteria</taxon>
        <taxon>Pseudomonadati</taxon>
        <taxon>Verrucomicrobiota</taxon>
        <taxon>Opitutia</taxon>
        <taxon>Opitutales</taxon>
        <taxon>Opitutaceae</taxon>
        <taxon>Termitidicoccus</taxon>
    </lineage>
</organism>
<dbReference type="EMBL" id="LRRQ01000088">
    <property type="protein sequence ID" value="OAM89573.1"/>
    <property type="molecule type" value="Genomic_DNA"/>
</dbReference>
<reference evidence="1 2" key="1">
    <citation type="submission" date="2016-01" db="EMBL/GenBank/DDBJ databases">
        <title>High potential of lignocellulose degradation of a new Verrucomicrobia species.</title>
        <authorList>
            <person name="Wang Y."/>
            <person name="Shi Y."/>
            <person name="Qiu Z."/>
            <person name="Liu S."/>
            <person name="Yang H."/>
        </authorList>
    </citation>
    <scope>NUCLEOTIDE SEQUENCE [LARGE SCALE GENOMIC DNA]</scope>
    <source>
        <strain evidence="1 2">TSB47</strain>
    </source>
</reference>